<sequence length="131" mass="15277">MFCFILFSTNCLEIAEFFFVDTSPFVDMYFQPKAEHHYDWRGVLPRQNYISNVLKDLKQALSESTAEWKIVVGHHAIRSIGFHGNTSELIKQLLPILNENNVDLYMNGHDHCLEHISSSKGYQSNKEKEHF</sequence>
<keyword evidence="1" id="KW-0732">Signal</keyword>
<comment type="caution">
    <text evidence="4">The sequence shown here is derived from an EMBL/GenBank/DDBJ whole genome shotgun (WGS) entry which is preliminary data.</text>
</comment>
<dbReference type="GO" id="GO:0016787">
    <property type="term" value="F:hydrolase activity"/>
    <property type="evidence" value="ECO:0007669"/>
    <property type="project" value="UniProtKB-KW"/>
</dbReference>
<evidence type="ECO:0000256" key="2">
    <source>
        <dbReference type="ARBA" id="ARBA00022801"/>
    </source>
</evidence>
<dbReference type="SUPFAM" id="SSF56300">
    <property type="entry name" value="Metallo-dependent phosphatases"/>
    <property type="match status" value="1"/>
</dbReference>
<evidence type="ECO:0000313" key="4">
    <source>
        <dbReference type="EMBL" id="KAK9119201.1"/>
    </source>
</evidence>
<evidence type="ECO:0000256" key="1">
    <source>
        <dbReference type="ARBA" id="ARBA00022729"/>
    </source>
</evidence>
<reference evidence="4 5" key="1">
    <citation type="submission" date="2024-01" db="EMBL/GenBank/DDBJ databases">
        <title>Genome assemblies of Stephania.</title>
        <authorList>
            <person name="Yang L."/>
        </authorList>
    </citation>
    <scope>NUCLEOTIDE SEQUENCE [LARGE SCALE GENOMIC DNA]</scope>
    <source>
        <strain evidence="4">JXDWG</strain>
        <tissue evidence="4">Leaf</tissue>
    </source>
</reference>
<gene>
    <name evidence="4" type="ORF">Scep_017294</name>
</gene>
<dbReference type="PANTHER" id="PTHR10161:SF14">
    <property type="entry name" value="TARTRATE-RESISTANT ACID PHOSPHATASE TYPE 5"/>
    <property type="match status" value="1"/>
</dbReference>
<dbReference type="InterPro" id="IPR004843">
    <property type="entry name" value="Calcineurin-like_PHP"/>
</dbReference>
<protein>
    <recommendedName>
        <fullName evidence="3">Calcineurin-like phosphoesterase domain-containing protein</fullName>
    </recommendedName>
</protein>
<accession>A0AAP0NWS4</accession>
<name>A0AAP0NWS4_9MAGN</name>
<proteinExistence type="predicted"/>
<organism evidence="4 5">
    <name type="scientific">Stephania cephalantha</name>
    <dbReference type="NCBI Taxonomy" id="152367"/>
    <lineage>
        <taxon>Eukaryota</taxon>
        <taxon>Viridiplantae</taxon>
        <taxon>Streptophyta</taxon>
        <taxon>Embryophyta</taxon>
        <taxon>Tracheophyta</taxon>
        <taxon>Spermatophyta</taxon>
        <taxon>Magnoliopsida</taxon>
        <taxon>Ranunculales</taxon>
        <taxon>Menispermaceae</taxon>
        <taxon>Menispermoideae</taxon>
        <taxon>Cissampelideae</taxon>
        <taxon>Stephania</taxon>
    </lineage>
</organism>
<dbReference type="AlphaFoldDB" id="A0AAP0NWS4"/>
<dbReference type="Pfam" id="PF00149">
    <property type="entry name" value="Metallophos"/>
    <property type="match status" value="1"/>
</dbReference>
<dbReference type="InterPro" id="IPR029052">
    <property type="entry name" value="Metallo-depent_PP-like"/>
</dbReference>
<evidence type="ECO:0000313" key="5">
    <source>
        <dbReference type="Proteomes" id="UP001419268"/>
    </source>
</evidence>
<dbReference type="EMBL" id="JBBNAG010000007">
    <property type="protein sequence ID" value="KAK9119201.1"/>
    <property type="molecule type" value="Genomic_DNA"/>
</dbReference>
<keyword evidence="2" id="KW-0378">Hydrolase</keyword>
<evidence type="ECO:0000259" key="3">
    <source>
        <dbReference type="Pfam" id="PF00149"/>
    </source>
</evidence>
<dbReference type="PANTHER" id="PTHR10161">
    <property type="entry name" value="TARTRATE-RESISTANT ACID PHOSPHATASE TYPE 5"/>
    <property type="match status" value="1"/>
</dbReference>
<dbReference type="InterPro" id="IPR051558">
    <property type="entry name" value="Metallophosphoesterase_PAP"/>
</dbReference>
<keyword evidence="5" id="KW-1185">Reference proteome</keyword>
<dbReference type="Gene3D" id="3.60.21.10">
    <property type="match status" value="1"/>
</dbReference>
<feature type="domain" description="Calcineurin-like phosphoesterase" evidence="3">
    <location>
        <begin position="34"/>
        <end position="112"/>
    </location>
</feature>
<dbReference type="Proteomes" id="UP001419268">
    <property type="component" value="Unassembled WGS sequence"/>
</dbReference>